<dbReference type="OMA" id="IEHETAM"/>
<dbReference type="PANTHER" id="PTHR16967">
    <property type="entry name" value="LEYDIG CELL TUMOR 10 KDA PROTEIN HOMOLOG"/>
    <property type="match status" value="1"/>
</dbReference>
<dbReference type="InterPro" id="IPR019034">
    <property type="entry name" value="UPF0390"/>
</dbReference>
<dbReference type="RefSeq" id="XP_038057945.1">
    <property type="nucleotide sequence ID" value="XM_038202017.1"/>
</dbReference>
<dbReference type="GeneID" id="119729387"/>
<evidence type="ECO:0000256" key="2">
    <source>
        <dbReference type="SAM" id="MobiDB-lite"/>
    </source>
</evidence>
<evidence type="ECO:0000313" key="3">
    <source>
        <dbReference type="EnsemblMetazoa" id="XP_038057947.1"/>
    </source>
</evidence>
<reference evidence="3" key="1">
    <citation type="submission" date="2022-11" db="UniProtKB">
        <authorList>
            <consortium name="EnsemblMetazoa"/>
        </authorList>
    </citation>
    <scope>IDENTIFICATION</scope>
</reference>
<dbReference type="EnsemblMetazoa" id="XM_038202016.1">
    <property type="protein sequence ID" value="XP_038057944.1"/>
    <property type="gene ID" value="LOC119729387"/>
</dbReference>
<dbReference type="RefSeq" id="XP_038057939.1">
    <property type="nucleotide sequence ID" value="XM_038202011.1"/>
</dbReference>
<proteinExistence type="inferred from homology"/>
<evidence type="ECO:0000313" key="4">
    <source>
        <dbReference type="Proteomes" id="UP000887568"/>
    </source>
</evidence>
<dbReference type="EnsemblMetazoa" id="XM_038202017.1">
    <property type="protein sequence ID" value="XP_038057945.1"/>
    <property type="gene ID" value="LOC119729387"/>
</dbReference>
<organism evidence="3 4">
    <name type="scientific">Patiria miniata</name>
    <name type="common">Bat star</name>
    <name type="synonym">Asterina miniata</name>
    <dbReference type="NCBI Taxonomy" id="46514"/>
    <lineage>
        <taxon>Eukaryota</taxon>
        <taxon>Metazoa</taxon>
        <taxon>Echinodermata</taxon>
        <taxon>Eleutherozoa</taxon>
        <taxon>Asterozoa</taxon>
        <taxon>Asteroidea</taxon>
        <taxon>Valvatacea</taxon>
        <taxon>Valvatida</taxon>
        <taxon>Asterinidae</taxon>
        <taxon>Patiria</taxon>
    </lineage>
</organism>
<feature type="region of interest" description="Disordered" evidence="2">
    <location>
        <begin position="72"/>
        <end position="96"/>
    </location>
</feature>
<accession>A0A914A283</accession>
<dbReference type="RefSeq" id="XP_038057944.1">
    <property type="nucleotide sequence ID" value="XM_038202016.1"/>
</dbReference>
<dbReference type="RefSeq" id="XP_038057946.1">
    <property type="nucleotide sequence ID" value="XM_038202018.1"/>
</dbReference>
<feature type="region of interest" description="Disordered" evidence="2">
    <location>
        <begin position="1"/>
        <end position="43"/>
    </location>
</feature>
<dbReference type="AlphaFoldDB" id="A0A914A283"/>
<dbReference type="Proteomes" id="UP000887568">
    <property type="component" value="Unplaced"/>
</dbReference>
<feature type="compositionally biased region" description="Basic residues" evidence="2">
    <location>
        <begin position="16"/>
        <end position="39"/>
    </location>
</feature>
<dbReference type="EnsemblMetazoa" id="XM_038202018.1">
    <property type="protein sequence ID" value="XP_038057946.1"/>
    <property type="gene ID" value="LOC119729387"/>
</dbReference>
<evidence type="ECO:0008006" key="5">
    <source>
        <dbReference type="Google" id="ProtNLM"/>
    </source>
</evidence>
<feature type="compositionally biased region" description="Basic and acidic residues" evidence="2">
    <location>
        <begin position="85"/>
        <end position="96"/>
    </location>
</feature>
<protein>
    <recommendedName>
        <fullName evidence="5">Leydig cell tumor 10 kDa protein homolog</fullName>
    </recommendedName>
</protein>
<dbReference type="PANTHER" id="PTHR16967:SF1">
    <property type="entry name" value="LEYDIG CELL TUMOR 10 KDA PROTEIN HOMOLOG"/>
    <property type="match status" value="1"/>
</dbReference>
<comment type="similarity">
    <text evidence="1">Belongs to the UPF0390 family.</text>
</comment>
<name>A0A914A283_PATMI</name>
<dbReference type="Pfam" id="PF09495">
    <property type="entry name" value="DUF2462"/>
    <property type="match status" value="1"/>
</dbReference>
<sequence length="96" mass="10399">MPQGKRKIKGGVPGKKSAKHSHQKKAAGVKKGGRYIAPKKAKEVKMSKLKKNLQKTIGSNIEKEVVAMAASREARPMTVVSHPSPDLEGKKSSKKK</sequence>
<dbReference type="OrthoDB" id="5239630at2759"/>
<dbReference type="RefSeq" id="XP_038057947.1">
    <property type="nucleotide sequence ID" value="XM_038202019.1"/>
</dbReference>
<dbReference type="EnsemblMetazoa" id="XM_038202019.1">
    <property type="protein sequence ID" value="XP_038057947.1"/>
    <property type="gene ID" value="LOC119729387"/>
</dbReference>
<dbReference type="EnsemblMetazoa" id="XM_038202011.1">
    <property type="protein sequence ID" value="XP_038057939.1"/>
    <property type="gene ID" value="LOC119729387"/>
</dbReference>
<evidence type="ECO:0000256" key="1">
    <source>
        <dbReference type="ARBA" id="ARBA00006802"/>
    </source>
</evidence>
<keyword evidence="4" id="KW-1185">Reference proteome</keyword>